<comment type="caution">
    <text evidence="2">The sequence shown here is derived from an EMBL/GenBank/DDBJ whole genome shotgun (WGS) entry which is preliminary data.</text>
</comment>
<evidence type="ECO:0000256" key="1">
    <source>
        <dbReference type="SAM" id="MobiDB-lite"/>
    </source>
</evidence>
<proteinExistence type="predicted"/>
<reference evidence="2" key="1">
    <citation type="journal article" date="2015" name="Nature">
        <title>Complex archaea that bridge the gap between prokaryotes and eukaryotes.</title>
        <authorList>
            <person name="Spang A."/>
            <person name="Saw J.H."/>
            <person name="Jorgensen S.L."/>
            <person name="Zaremba-Niedzwiedzka K."/>
            <person name="Martijn J."/>
            <person name="Lind A.E."/>
            <person name="van Eijk R."/>
            <person name="Schleper C."/>
            <person name="Guy L."/>
            <person name="Ettema T.J."/>
        </authorList>
    </citation>
    <scope>NUCLEOTIDE SEQUENCE</scope>
</reference>
<gene>
    <name evidence="2" type="ORF">LCGC14_0651920</name>
</gene>
<name>A0A0F9R171_9ZZZZ</name>
<evidence type="ECO:0000313" key="2">
    <source>
        <dbReference type="EMBL" id="KKN48499.1"/>
    </source>
</evidence>
<accession>A0A0F9R171</accession>
<sequence length="116" mass="13974">MAQLRREIAAQRRRIVKQQLTPKQISERTTLERELFMLKNQRLIEAGRKAKRLSRRFGRGILKTGEKIAPVIKRQSRLIRQQQLRDDAIQRKLAKRRPRKKKKTQKRFDPIGEFNF</sequence>
<feature type="region of interest" description="Disordered" evidence="1">
    <location>
        <begin position="89"/>
        <end position="116"/>
    </location>
</feature>
<feature type="compositionally biased region" description="Basic residues" evidence="1">
    <location>
        <begin position="92"/>
        <end position="105"/>
    </location>
</feature>
<organism evidence="2">
    <name type="scientific">marine sediment metagenome</name>
    <dbReference type="NCBI Taxonomy" id="412755"/>
    <lineage>
        <taxon>unclassified sequences</taxon>
        <taxon>metagenomes</taxon>
        <taxon>ecological metagenomes</taxon>
    </lineage>
</organism>
<protein>
    <submittedName>
        <fullName evidence="2">Uncharacterized protein</fullName>
    </submittedName>
</protein>
<dbReference type="EMBL" id="LAZR01001217">
    <property type="protein sequence ID" value="KKN48499.1"/>
    <property type="molecule type" value="Genomic_DNA"/>
</dbReference>
<dbReference type="AlphaFoldDB" id="A0A0F9R171"/>